<gene>
    <name evidence="3" type="ORF">A6A05_12195</name>
</gene>
<dbReference type="PANTHER" id="PTHR33755:SF8">
    <property type="entry name" value="TOXIN PARE2"/>
    <property type="match status" value="1"/>
</dbReference>
<dbReference type="InterPro" id="IPR007712">
    <property type="entry name" value="RelE/ParE_toxin"/>
</dbReference>
<organism evidence="3 4">
    <name type="scientific">Magnetospirillum moscoviense</name>
    <dbReference type="NCBI Taxonomy" id="1437059"/>
    <lineage>
        <taxon>Bacteria</taxon>
        <taxon>Pseudomonadati</taxon>
        <taxon>Pseudomonadota</taxon>
        <taxon>Alphaproteobacteria</taxon>
        <taxon>Rhodospirillales</taxon>
        <taxon>Rhodospirillaceae</taxon>
        <taxon>Magnetospirillum</taxon>
    </lineage>
</organism>
<reference evidence="3 4" key="1">
    <citation type="submission" date="2016-04" db="EMBL/GenBank/DDBJ databases">
        <title>Draft genome sequence of freshwater magnetotactic bacteria Magnetospirillum marisnigri SP-1 and Magnetospirillum moscoviense BB-1.</title>
        <authorList>
            <person name="Koziaeva V."/>
            <person name="Dziuba M.V."/>
            <person name="Ivanov T.M."/>
            <person name="Kuznetsov B."/>
            <person name="Grouzdev D.S."/>
        </authorList>
    </citation>
    <scope>NUCLEOTIDE SEQUENCE [LARGE SCALE GENOMIC DNA]</scope>
    <source>
        <strain evidence="3 4">BB-1</strain>
    </source>
</reference>
<evidence type="ECO:0000313" key="3">
    <source>
        <dbReference type="EMBL" id="OAN50639.1"/>
    </source>
</evidence>
<sequence length="100" mass="11607">MPVMLPVVFSPAARTEFFEAADWYEARGPGLGARFSSDADALVSRIAERPHQFPRIRQEIRRAVLQKFPYALYFRITPQAVHVIACFHASRNPRRWHERA</sequence>
<dbReference type="PANTHER" id="PTHR33755">
    <property type="entry name" value="TOXIN PARE1-RELATED"/>
    <property type="match status" value="1"/>
</dbReference>
<dbReference type="OrthoDB" id="9809155at2"/>
<dbReference type="InterPro" id="IPR051803">
    <property type="entry name" value="TA_system_RelE-like_toxin"/>
</dbReference>
<dbReference type="STRING" id="1437059.A6A05_12195"/>
<name>A0A178MPS4_9PROT</name>
<evidence type="ECO:0000256" key="2">
    <source>
        <dbReference type="ARBA" id="ARBA00022649"/>
    </source>
</evidence>
<dbReference type="Gene3D" id="3.30.2310.20">
    <property type="entry name" value="RelE-like"/>
    <property type="match status" value="1"/>
</dbReference>
<keyword evidence="2" id="KW-1277">Toxin-antitoxin system</keyword>
<comment type="similarity">
    <text evidence="1">Belongs to the RelE toxin family.</text>
</comment>
<dbReference type="AlphaFoldDB" id="A0A178MPS4"/>
<comment type="caution">
    <text evidence="3">The sequence shown here is derived from an EMBL/GenBank/DDBJ whole genome shotgun (WGS) entry which is preliminary data.</text>
</comment>
<evidence type="ECO:0000313" key="4">
    <source>
        <dbReference type="Proteomes" id="UP000078543"/>
    </source>
</evidence>
<dbReference type="Pfam" id="PF05016">
    <property type="entry name" value="ParE_toxin"/>
    <property type="match status" value="1"/>
</dbReference>
<dbReference type="EMBL" id="LWQU01000137">
    <property type="protein sequence ID" value="OAN50639.1"/>
    <property type="molecule type" value="Genomic_DNA"/>
</dbReference>
<protein>
    <submittedName>
        <fullName evidence="3">Addiction module toxin RelE</fullName>
    </submittedName>
</protein>
<keyword evidence="4" id="KW-1185">Reference proteome</keyword>
<accession>A0A178MPS4</accession>
<dbReference type="InterPro" id="IPR035093">
    <property type="entry name" value="RelE/ParE_toxin_dom_sf"/>
</dbReference>
<dbReference type="Proteomes" id="UP000078543">
    <property type="component" value="Unassembled WGS sequence"/>
</dbReference>
<proteinExistence type="inferred from homology"/>
<evidence type="ECO:0000256" key="1">
    <source>
        <dbReference type="ARBA" id="ARBA00006226"/>
    </source>
</evidence>